<comment type="caution">
    <text evidence="5">The sequence shown here is derived from an EMBL/GenBank/DDBJ whole genome shotgun (WGS) entry which is preliminary data.</text>
</comment>
<dbReference type="AlphaFoldDB" id="X1Q8I5"/>
<evidence type="ECO:0000256" key="1">
    <source>
        <dbReference type="ARBA" id="ARBA00004236"/>
    </source>
</evidence>
<evidence type="ECO:0000256" key="2">
    <source>
        <dbReference type="ARBA" id="ARBA00022475"/>
    </source>
</evidence>
<dbReference type="EMBL" id="BARV01036162">
    <property type="protein sequence ID" value="GAI51096.1"/>
    <property type="molecule type" value="Genomic_DNA"/>
</dbReference>
<dbReference type="PANTHER" id="PTHR47529:SF1">
    <property type="entry name" value="PERIPLASMIC CHAPERONE PPID"/>
    <property type="match status" value="1"/>
</dbReference>
<proteinExistence type="predicted"/>
<protein>
    <submittedName>
        <fullName evidence="5">Uncharacterized protein</fullName>
    </submittedName>
</protein>
<evidence type="ECO:0000313" key="5">
    <source>
        <dbReference type="EMBL" id="GAI51096.1"/>
    </source>
</evidence>
<accession>X1Q8I5</accession>
<sequence>MPFSSLAREARFLPSPLKPEKYKDEIEVTKEELQEYYDEYKEDFRVPEKVKVDYILIKPDDFADKVSEVSKEELENYYQEN</sequence>
<name>X1Q8I5_9ZZZZ</name>
<dbReference type="GO" id="GO:0005886">
    <property type="term" value="C:plasma membrane"/>
    <property type="evidence" value="ECO:0007669"/>
    <property type="project" value="UniProtKB-SubCell"/>
</dbReference>
<evidence type="ECO:0000256" key="4">
    <source>
        <dbReference type="ARBA" id="ARBA00023186"/>
    </source>
</evidence>
<keyword evidence="4" id="KW-0143">Chaperone</keyword>
<gene>
    <name evidence="5" type="ORF">S06H3_56241</name>
</gene>
<dbReference type="InterPro" id="IPR052029">
    <property type="entry name" value="PpiD_chaperone"/>
</dbReference>
<keyword evidence="2" id="KW-1003">Cell membrane</keyword>
<feature type="non-terminal residue" evidence="5">
    <location>
        <position position="81"/>
    </location>
</feature>
<dbReference type="InterPro" id="IPR027304">
    <property type="entry name" value="Trigger_fact/SurA_dom_sf"/>
</dbReference>
<dbReference type="PANTHER" id="PTHR47529">
    <property type="entry name" value="PEPTIDYL-PROLYL CIS-TRANS ISOMERASE D"/>
    <property type="match status" value="1"/>
</dbReference>
<comment type="subcellular location">
    <subcellularLocation>
        <location evidence="1">Cell membrane</location>
    </subcellularLocation>
</comment>
<evidence type="ECO:0000256" key="3">
    <source>
        <dbReference type="ARBA" id="ARBA00023136"/>
    </source>
</evidence>
<organism evidence="5">
    <name type="scientific">marine sediment metagenome</name>
    <dbReference type="NCBI Taxonomy" id="412755"/>
    <lineage>
        <taxon>unclassified sequences</taxon>
        <taxon>metagenomes</taxon>
        <taxon>ecological metagenomes</taxon>
    </lineage>
</organism>
<dbReference type="SUPFAM" id="SSF109998">
    <property type="entry name" value="Triger factor/SurA peptide-binding domain-like"/>
    <property type="match status" value="1"/>
</dbReference>
<keyword evidence="3" id="KW-0472">Membrane</keyword>
<reference evidence="5" key="1">
    <citation type="journal article" date="2014" name="Front. Microbiol.">
        <title>High frequency of phylogenetically diverse reductive dehalogenase-homologous genes in deep subseafloor sedimentary metagenomes.</title>
        <authorList>
            <person name="Kawai M."/>
            <person name="Futagami T."/>
            <person name="Toyoda A."/>
            <person name="Takaki Y."/>
            <person name="Nishi S."/>
            <person name="Hori S."/>
            <person name="Arai W."/>
            <person name="Tsubouchi T."/>
            <person name="Morono Y."/>
            <person name="Uchiyama I."/>
            <person name="Ito T."/>
            <person name="Fujiyama A."/>
            <person name="Inagaki F."/>
            <person name="Takami H."/>
        </authorList>
    </citation>
    <scope>NUCLEOTIDE SEQUENCE</scope>
    <source>
        <strain evidence="5">Expedition CK06-06</strain>
    </source>
</reference>